<reference evidence="1 2" key="1">
    <citation type="submission" date="2017-12" db="EMBL/GenBank/DDBJ databases">
        <title>Genomes of bacteria within cyanobacterial aggregates.</title>
        <authorList>
            <person name="Cai H."/>
        </authorList>
    </citation>
    <scope>NUCLEOTIDE SEQUENCE [LARGE SCALE GENOMIC DNA]</scope>
    <source>
        <strain evidence="1 2">TH16</strain>
    </source>
</reference>
<evidence type="ECO:0000313" key="1">
    <source>
        <dbReference type="EMBL" id="AUN30161.1"/>
    </source>
</evidence>
<keyword evidence="2" id="KW-1185">Reference proteome</keyword>
<dbReference type="RefSeq" id="WP_102111861.1">
    <property type="nucleotide sequence ID" value="NZ_BMGN01000002.1"/>
</dbReference>
<dbReference type="Proteomes" id="UP000234752">
    <property type="component" value="Chromosome eg_1"/>
</dbReference>
<sequence length="217" mass="23833">MMRGLSILSWPILLLFSAIMTGCGGNAALVRDREDVPVLQGSGKALVYLSSGIDNKGNLFVGDHVTQPILSLVLDPPVKVLEKGVLVEKTVFSPIGNDRFFTLPAGRYGLAFVASLAGGVNNATYQLGKPNGRWVIDFEVKEGDVLYLGHWHFTPDRQDLNKAQLNIRVEDRFDQIATDLRKDLNEQEPGRGDRLVRRLVVPSRTSIPLTAMPANTP</sequence>
<dbReference type="OrthoDB" id="8478314at2"/>
<organism evidence="1 2">
    <name type="scientific">Niveispirillum cyanobacteriorum</name>
    <dbReference type="NCBI Taxonomy" id="1612173"/>
    <lineage>
        <taxon>Bacteria</taxon>
        <taxon>Pseudomonadati</taxon>
        <taxon>Pseudomonadota</taxon>
        <taxon>Alphaproteobacteria</taxon>
        <taxon>Rhodospirillales</taxon>
        <taxon>Azospirillaceae</taxon>
        <taxon>Niveispirillum</taxon>
    </lineage>
</organism>
<dbReference type="AlphaFoldDB" id="A0A2K9NAJ0"/>
<name>A0A2K9NAJ0_9PROT</name>
<dbReference type="EMBL" id="CP025611">
    <property type="protein sequence ID" value="AUN30161.1"/>
    <property type="molecule type" value="Genomic_DNA"/>
</dbReference>
<protein>
    <recommendedName>
        <fullName evidence="3">Lipoprotein</fullName>
    </recommendedName>
</protein>
<evidence type="ECO:0008006" key="3">
    <source>
        <dbReference type="Google" id="ProtNLM"/>
    </source>
</evidence>
<dbReference type="KEGG" id="ncb:C0V82_07885"/>
<dbReference type="PROSITE" id="PS51257">
    <property type="entry name" value="PROKAR_LIPOPROTEIN"/>
    <property type="match status" value="1"/>
</dbReference>
<evidence type="ECO:0000313" key="2">
    <source>
        <dbReference type="Proteomes" id="UP000234752"/>
    </source>
</evidence>
<gene>
    <name evidence="1" type="ORF">C0V82_07885</name>
</gene>
<accession>A0A2K9NAJ0</accession>
<proteinExistence type="predicted"/>